<sequence>MQDIPAQDSCLLDLALAEVLVLAEASALVEDLVSAEASEEEEDEAGGAEDSAHSGDTLILR</sequence>
<feature type="compositionally biased region" description="Acidic residues" evidence="1">
    <location>
        <begin position="37"/>
        <end position="47"/>
    </location>
</feature>
<evidence type="ECO:0000313" key="3">
    <source>
        <dbReference type="Proteomes" id="UP000051861"/>
    </source>
</evidence>
<gene>
    <name evidence="2" type="ORF">AMJ44_01725</name>
</gene>
<feature type="region of interest" description="Disordered" evidence="1">
    <location>
        <begin position="33"/>
        <end position="61"/>
    </location>
</feature>
<evidence type="ECO:0000256" key="1">
    <source>
        <dbReference type="SAM" id="MobiDB-lite"/>
    </source>
</evidence>
<evidence type="ECO:0000313" key="2">
    <source>
        <dbReference type="EMBL" id="KPJ69900.1"/>
    </source>
</evidence>
<comment type="caution">
    <text evidence="2">The sequence shown here is derived from an EMBL/GenBank/DDBJ whole genome shotgun (WGS) entry which is preliminary data.</text>
</comment>
<dbReference type="Proteomes" id="UP000051861">
    <property type="component" value="Unassembled WGS sequence"/>
</dbReference>
<organism evidence="2 3">
    <name type="scientific">candidate division WOR-1 bacterium DG_54_3</name>
    <dbReference type="NCBI Taxonomy" id="1703775"/>
    <lineage>
        <taxon>Bacteria</taxon>
        <taxon>Bacillati</taxon>
        <taxon>Saganbacteria</taxon>
    </lineage>
</organism>
<accession>A0A0S7Y725</accession>
<name>A0A0S7Y725_UNCSA</name>
<dbReference type="AlphaFoldDB" id="A0A0S7Y725"/>
<proteinExistence type="predicted"/>
<dbReference type="EMBL" id="LIZX01000011">
    <property type="protein sequence ID" value="KPJ69900.1"/>
    <property type="molecule type" value="Genomic_DNA"/>
</dbReference>
<reference evidence="2 3" key="1">
    <citation type="journal article" date="2015" name="Microbiome">
        <title>Genomic resolution of linkages in carbon, nitrogen, and sulfur cycling among widespread estuary sediment bacteria.</title>
        <authorList>
            <person name="Baker B.J."/>
            <person name="Lazar C.S."/>
            <person name="Teske A.P."/>
            <person name="Dick G.J."/>
        </authorList>
    </citation>
    <scope>NUCLEOTIDE SEQUENCE [LARGE SCALE GENOMIC DNA]</scope>
    <source>
        <strain evidence="2">DG_54_3</strain>
    </source>
</reference>
<protein>
    <submittedName>
        <fullName evidence="2">Uncharacterized protein</fullName>
    </submittedName>
</protein>